<comment type="caution">
    <text evidence="1">The sequence shown here is derived from an EMBL/GenBank/DDBJ whole genome shotgun (WGS) entry which is preliminary data.</text>
</comment>
<dbReference type="Proteomes" id="UP001163835">
    <property type="component" value="Unassembled WGS sequence"/>
</dbReference>
<organism evidence="1 2">
    <name type="scientific">Lentinula aff. lateritia</name>
    <dbReference type="NCBI Taxonomy" id="2804960"/>
    <lineage>
        <taxon>Eukaryota</taxon>
        <taxon>Fungi</taxon>
        <taxon>Dikarya</taxon>
        <taxon>Basidiomycota</taxon>
        <taxon>Agaricomycotina</taxon>
        <taxon>Agaricomycetes</taxon>
        <taxon>Agaricomycetidae</taxon>
        <taxon>Agaricales</taxon>
        <taxon>Marasmiineae</taxon>
        <taxon>Omphalotaceae</taxon>
        <taxon>Lentinula</taxon>
    </lineage>
</organism>
<evidence type="ECO:0000313" key="1">
    <source>
        <dbReference type="EMBL" id="KAJ3805438.1"/>
    </source>
</evidence>
<name>A0ACC1TL82_9AGAR</name>
<feature type="non-terminal residue" evidence="1">
    <location>
        <position position="95"/>
    </location>
</feature>
<accession>A0ACC1TL82</accession>
<sequence>CTVYVDVRLSDGENTSPLFIDIAKSLGAKVVRSVRSECSHIVYTSGRQTTVEQYLALDEERRPIAVGAAWLKDCRDAATRLPEASYLVDMEEQKT</sequence>
<protein>
    <submittedName>
        <fullName evidence="1">Uncharacterized protein</fullName>
    </submittedName>
</protein>
<evidence type="ECO:0000313" key="2">
    <source>
        <dbReference type="Proteomes" id="UP001163835"/>
    </source>
</evidence>
<dbReference type="EMBL" id="MU795598">
    <property type="protein sequence ID" value="KAJ3805438.1"/>
    <property type="molecule type" value="Genomic_DNA"/>
</dbReference>
<gene>
    <name evidence="1" type="ORF">F5876DRAFT_27924</name>
</gene>
<reference evidence="1" key="1">
    <citation type="submission" date="2022-09" db="EMBL/GenBank/DDBJ databases">
        <title>A Global Phylogenomic Analysis of the Shiitake Genus Lentinula.</title>
        <authorList>
            <consortium name="DOE Joint Genome Institute"/>
            <person name="Sierra-Patev S."/>
            <person name="Min B."/>
            <person name="Naranjo-Ortiz M."/>
            <person name="Looney B."/>
            <person name="Konkel Z."/>
            <person name="Slot J.C."/>
            <person name="Sakamoto Y."/>
            <person name="Steenwyk J.L."/>
            <person name="Rokas A."/>
            <person name="Carro J."/>
            <person name="Camarero S."/>
            <person name="Ferreira P."/>
            <person name="Molpeceres G."/>
            <person name="Ruiz-Duenas F.J."/>
            <person name="Serrano A."/>
            <person name="Henrissat B."/>
            <person name="Drula E."/>
            <person name="Hughes K.W."/>
            <person name="Mata J.L."/>
            <person name="Ishikawa N.K."/>
            <person name="Vargas-Isla R."/>
            <person name="Ushijima S."/>
            <person name="Smith C.A."/>
            <person name="Ahrendt S."/>
            <person name="Andreopoulos W."/>
            <person name="He G."/>
            <person name="Labutti K."/>
            <person name="Lipzen A."/>
            <person name="Ng V."/>
            <person name="Riley R."/>
            <person name="Sandor L."/>
            <person name="Barry K."/>
            <person name="Martinez A.T."/>
            <person name="Xiao Y."/>
            <person name="Gibbons J.G."/>
            <person name="Terashima K."/>
            <person name="Grigoriev I.V."/>
            <person name="Hibbett D.S."/>
        </authorList>
    </citation>
    <scope>NUCLEOTIDE SEQUENCE</scope>
    <source>
        <strain evidence="1">TMI1499</strain>
    </source>
</reference>
<keyword evidence="2" id="KW-1185">Reference proteome</keyword>
<proteinExistence type="predicted"/>
<feature type="non-terminal residue" evidence="1">
    <location>
        <position position="1"/>
    </location>
</feature>